<organism evidence="7 8">
    <name type="scientific">Laceyella putida</name>
    <dbReference type="NCBI Taxonomy" id="110101"/>
    <lineage>
        <taxon>Bacteria</taxon>
        <taxon>Bacillati</taxon>
        <taxon>Bacillota</taxon>
        <taxon>Bacilli</taxon>
        <taxon>Bacillales</taxon>
        <taxon>Thermoactinomycetaceae</taxon>
        <taxon>Laceyella</taxon>
    </lineage>
</organism>
<evidence type="ECO:0000256" key="4">
    <source>
        <dbReference type="ARBA" id="ARBA00022989"/>
    </source>
</evidence>
<proteinExistence type="inferred from homology"/>
<keyword evidence="8" id="KW-1185">Reference proteome</keyword>
<sequence>MPTIWLGCILLSSMAYLLVLAKRSMVGKYILKPGTMLLIIAMATVRLEQAGWSGWLIVCGLFFSLIGDICLMLPRERFVGGLSAFLLAHLCYIAAFAMVGKLSWISLATAVLLLGVALFAFRFLRPGAKREGGNRLVMAVGFYIGVITLMVVMAVRHGSLLLVVGAVAFAASDAILAWDRFVRKFRMAEMALMALYFLAQTLFALEVWHG</sequence>
<keyword evidence="3 6" id="KW-0812">Transmembrane</keyword>
<comment type="subcellular location">
    <subcellularLocation>
        <location evidence="1">Membrane</location>
        <topology evidence="1">Multi-pass membrane protein</topology>
    </subcellularLocation>
</comment>
<dbReference type="EMBL" id="JBHTBW010000004">
    <property type="protein sequence ID" value="MFC7439740.1"/>
    <property type="molecule type" value="Genomic_DNA"/>
</dbReference>
<dbReference type="Proteomes" id="UP001596500">
    <property type="component" value="Unassembled WGS sequence"/>
</dbReference>
<dbReference type="Pfam" id="PF07947">
    <property type="entry name" value="YhhN"/>
    <property type="match status" value="1"/>
</dbReference>
<dbReference type="PANTHER" id="PTHR31885">
    <property type="entry name" value="GH04784P"/>
    <property type="match status" value="1"/>
</dbReference>
<dbReference type="InterPro" id="IPR012506">
    <property type="entry name" value="TMEM86B-like"/>
</dbReference>
<accession>A0ABW2RFM3</accession>
<reference evidence="8" key="1">
    <citation type="journal article" date="2019" name="Int. J. Syst. Evol. Microbiol.">
        <title>The Global Catalogue of Microorganisms (GCM) 10K type strain sequencing project: providing services to taxonomists for standard genome sequencing and annotation.</title>
        <authorList>
            <consortium name="The Broad Institute Genomics Platform"/>
            <consortium name="The Broad Institute Genome Sequencing Center for Infectious Disease"/>
            <person name="Wu L."/>
            <person name="Ma J."/>
        </authorList>
    </citation>
    <scope>NUCLEOTIDE SEQUENCE [LARGE SCALE GENOMIC DNA]</scope>
    <source>
        <strain evidence="8">CGMCC 1.12942</strain>
    </source>
</reference>
<keyword evidence="4 6" id="KW-1133">Transmembrane helix</keyword>
<feature type="transmembrane region" description="Helical" evidence="6">
    <location>
        <begin position="136"/>
        <end position="154"/>
    </location>
</feature>
<keyword evidence="5 6" id="KW-0472">Membrane</keyword>
<gene>
    <name evidence="7" type="ORF">ACFQNG_00975</name>
</gene>
<evidence type="ECO:0000256" key="5">
    <source>
        <dbReference type="ARBA" id="ARBA00023136"/>
    </source>
</evidence>
<protein>
    <submittedName>
        <fullName evidence="7">Lysoplasmalogenase</fullName>
    </submittedName>
</protein>
<evidence type="ECO:0000256" key="6">
    <source>
        <dbReference type="SAM" id="Phobius"/>
    </source>
</evidence>
<feature type="transmembrane region" description="Helical" evidence="6">
    <location>
        <begin position="160"/>
        <end position="178"/>
    </location>
</feature>
<evidence type="ECO:0000313" key="8">
    <source>
        <dbReference type="Proteomes" id="UP001596500"/>
    </source>
</evidence>
<feature type="transmembrane region" description="Helical" evidence="6">
    <location>
        <begin position="104"/>
        <end position="124"/>
    </location>
</feature>
<feature type="transmembrane region" description="Helical" evidence="6">
    <location>
        <begin position="190"/>
        <end position="208"/>
    </location>
</feature>
<evidence type="ECO:0000256" key="1">
    <source>
        <dbReference type="ARBA" id="ARBA00004141"/>
    </source>
</evidence>
<evidence type="ECO:0000313" key="7">
    <source>
        <dbReference type="EMBL" id="MFC7439740.1"/>
    </source>
</evidence>
<evidence type="ECO:0000256" key="3">
    <source>
        <dbReference type="ARBA" id="ARBA00022692"/>
    </source>
</evidence>
<feature type="transmembrane region" description="Helical" evidence="6">
    <location>
        <begin position="78"/>
        <end position="98"/>
    </location>
</feature>
<evidence type="ECO:0000256" key="2">
    <source>
        <dbReference type="ARBA" id="ARBA00007375"/>
    </source>
</evidence>
<feature type="transmembrane region" description="Helical" evidence="6">
    <location>
        <begin position="52"/>
        <end position="71"/>
    </location>
</feature>
<dbReference type="PANTHER" id="PTHR31885:SF6">
    <property type="entry name" value="GH04784P"/>
    <property type="match status" value="1"/>
</dbReference>
<comment type="caution">
    <text evidence="7">The sequence shown here is derived from an EMBL/GenBank/DDBJ whole genome shotgun (WGS) entry which is preliminary data.</text>
</comment>
<name>A0ABW2RFM3_9BACL</name>
<comment type="similarity">
    <text evidence="2">Belongs to the TMEM86 family.</text>
</comment>
<dbReference type="RefSeq" id="WP_379862925.1">
    <property type="nucleotide sequence ID" value="NZ_JBHTBW010000004.1"/>
</dbReference>